<dbReference type="Gene3D" id="3.30.565.10">
    <property type="entry name" value="Histidine kinase-like ATPase, C-terminal domain"/>
    <property type="match status" value="1"/>
</dbReference>
<dbReference type="Pfam" id="PF25794">
    <property type="entry name" value="SACS"/>
    <property type="match status" value="2"/>
</dbReference>
<dbReference type="NCBIfam" id="NF047352">
    <property type="entry name" value="P_loop_sacsin"/>
    <property type="match status" value="2"/>
</dbReference>
<dbReference type="PANTHER" id="PTHR15600">
    <property type="entry name" value="SACSIN"/>
    <property type="match status" value="1"/>
</dbReference>
<dbReference type="EMBL" id="PZQS01000014">
    <property type="protein sequence ID" value="PVD18701.1"/>
    <property type="molecule type" value="Genomic_DNA"/>
</dbReference>
<evidence type="ECO:0000256" key="1">
    <source>
        <dbReference type="SAM" id="MobiDB-lite"/>
    </source>
</evidence>
<evidence type="ECO:0000259" key="2">
    <source>
        <dbReference type="SMART" id="SM00748"/>
    </source>
</evidence>
<evidence type="ECO:0000313" key="4">
    <source>
        <dbReference type="Proteomes" id="UP000245119"/>
    </source>
</evidence>
<dbReference type="GO" id="GO:0030544">
    <property type="term" value="F:Hsp70 protein binding"/>
    <property type="evidence" value="ECO:0007669"/>
    <property type="project" value="TreeGrafter"/>
</dbReference>
<dbReference type="Pfam" id="PF05168">
    <property type="entry name" value="HEPN"/>
    <property type="match status" value="1"/>
</dbReference>
<dbReference type="OrthoDB" id="8951023at2759"/>
<evidence type="ECO:0000313" key="3">
    <source>
        <dbReference type="EMBL" id="PVD18701.1"/>
    </source>
</evidence>
<reference evidence="3 4" key="1">
    <citation type="submission" date="2018-04" db="EMBL/GenBank/DDBJ databases">
        <title>The genome of golden apple snail Pomacea canaliculata provides insight into stress tolerance and invasive adaptation.</title>
        <authorList>
            <person name="Liu C."/>
            <person name="Liu B."/>
            <person name="Ren Y."/>
            <person name="Zhang Y."/>
            <person name="Wang H."/>
            <person name="Li S."/>
            <person name="Jiang F."/>
            <person name="Yin L."/>
            <person name="Zhang G."/>
            <person name="Qian W."/>
            <person name="Fan W."/>
        </authorList>
    </citation>
    <scope>NUCLEOTIDE SEQUENCE [LARGE SCALE GENOMIC DNA]</scope>
    <source>
        <strain evidence="3">SZHN2017</strain>
        <tissue evidence="3">Muscle</tissue>
    </source>
</reference>
<keyword evidence="4" id="KW-1185">Reference proteome</keyword>
<name>A0A2T7NC09_POMCA</name>
<dbReference type="Gene3D" id="1.20.120.330">
    <property type="entry name" value="Nucleotidyltransferases domain 2"/>
    <property type="match status" value="1"/>
</dbReference>
<feature type="region of interest" description="Disordered" evidence="1">
    <location>
        <begin position="2883"/>
        <end position="2903"/>
    </location>
</feature>
<feature type="compositionally biased region" description="Basic and acidic residues" evidence="1">
    <location>
        <begin position="2886"/>
        <end position="2895"/>
    </location>
</feature>
<comment type="caution">
    <text evidence="3">The sequence shown here is derived from an EMBL/GenBank/DDBJ whole genome shotgun (WGS) entry which is preliminary data.</text>
</comment>
<organism evidence="3 4">
    <name type="scientific">Pomacea canaliculata</name>
    <name type="common">Golden apple snail</name>
    <dbReference type="NCBI Taxonomy" id="400727"/>
    <lineage>
        <taxon>Eukaryota</taxon>
        <taxon>Metazoa</taxon>
        <taxon>Spiralia</taxon>
        <taxon>Lophotrochozoa</taxon>
        <taxon>Mollusca</taxon>
        <taxon>Gastropoda</taxon>
        <taxon>Caenogastropoda</taxon>
        <taxon>Architaenioglossa</taxon>
        <taxon>Ampullarioidea</taxon>
        <taxon>Ampullariidae</taxon>
        <taxon>Pomacea</taxon>
    </lineage>
</organism>
<dbReference type="InterPro" id="IPR007842">
    <property type="entry name" value="HEPN_dom"/>
</dbReference>
<dbReference type="Proteomes" id="UP000245119">
    <property type="component" value="Linkage Group LG14"/>
</dbReference>
<accession>A0A2T7NC09</accession>
<dbReference type="InterPro" id="IPR036890">
    <property type="entry name" value="HATPase_C_sf"/>
</dbReference>
<protein>
    <recommendedName>
        <fullName evidence="2">HEPN domain-containing protein</fullName>
    </recommendedName>
</protein>
<dbReference type="PANTHER" id="PTHR15600:SF42">
    <property type="entry name" value="SACSIN"/>
    <property type="match status" value="1"/>
</dbReference>
<dbReference type="SUPFAM" id="SSF81593">
    <property type="entry name" value="Nucleotidyltransferase substrate binding subunit/domain"/>
    <property type="match status" value="1"/>
</dbReference>
<dbReference type="SMART" id="SM00748">
    <property type="entry name" value="HEPN"/>
    <property type="match status" value="1"/>
</dbReference>
<dbReference type="OMA" id="CLAEIWT"/>
<feature type="domain" description="HEPN" evidence="2">
    <location>
        <begin position="2908"/>
        <end position="3022"/>
    </location>
</feature>
<dbReference type="InterPro" id="IPR058210">
    <property type="entry name" value="SACS/Nov_dom"/>
</dbReference>
<dbReference type="InterPro" id="IPR052972">
    <property type="entry name" value="Sacsin_chaperone_reg"/>
</dbReference>
<sequence>MANSLDDVDDFDFHYHQVEPLTTRLHNLLEDSYTDGFSIPKELIQNADDAGAREVKFLLDERQNEDCREHLIHPNMASLQGPALWVFNDATFSDQDFANLVKLGAGTKKEDASKVGKFGLGFNAVYNLTDVPSFISRNAIALFDPHQRHLPRGNPGMRIDLSLPSNRNRLKALASQFKPFEDVFGCSLQREPFSEYPATLFRLPFRSETQATASDIKQEYYSPEKRRKLLAMLMERAGNLLLFTQHVERVEVFYLPQEAQSPTSMICLMSVTRTSTPVLPLGIPDRTESILKSCTAKFQDYFTRGSGVPDIKMTETVLISLDVRPQATEVCSVEQGQWSTEWRITWASGTNQSARLALKKRGQGYIPLAAAAVPLDDNKILNINNCPFGFYTQGRLFCFLPLPEQIEQPSLPVHLNGTFALNSSRRNLLIHTEESTENQGGDWNAALMSDAVCRAYLLLLESLTDTVGDDYSSYFELWPRSDNILSLLDSFYSSLINGRFQVFPCQEGWLSFHDVRFFDPSFRQSPVGDLALPVVLQLSEDRNFFCDVPYEICQILQKSQQGEDFLKRCLTEDEFYEDVFFPNITSEFWKTPEKVKMRDSLTLHAITKGTDRVKKLVMMYACIPCQASRELRTPGGLVHPQCEAAALFLPEEGRFPQTRNDHGAVDFCQSDCLESLVQMGMAHNDLKPRDVLARARSVRELHEQDKNLSFSRSHLLVDYLASTRSSTNTPRISLFSSEEIDELSKTEFLPILTKPDDWPFPWFYDDLQSELAAPCHLYHSDMTNLVACTQKIFASAPPLPLCLKTSEKSRREVLHTLKLVTQETAARDQTVIAAVKQIQMVAEFQESHEDIQSILGKINEVSRAVYSFLQRCIETNTLGNEEKLLLETLQSEGIIWTGSHFCQPSRLAFKVRLPCPPYLQEVSEVDRIAFKNLFQFLGVREKFGPQDILRMMEEMKDDVGDGQLSDEQVELFCRGAQLLCSALRESSEIDSLSLQQVSLPDKDCILRHVKNLCLRDSSKLELKPGIFFIHETFSPEVAKTLGVSSKKNTIFKSHMKVKSFGQSEKLTNRIKRLLQGYTCDVSIFKEFIQNADDAGATEIRFIKDFRKLGTDSVPDGCKDLQGPALCVYNNADFTSKDIEGIQNLGEGSKGEEMMKTGQFGVGFNAVYHITDVPSFWTRRDGTEQVICVCDPCRLIPNDFQQPGMELEDIDKLKEEYPDLVDGYLGNTFDMSQPATLFRLPLRNQRMASKSAIKKEKMTQTILSKLLKDFMEDAGMCLLFLNNLRKIGIYSTDGCTLETEYEVEMVIDRENSLKKEAHYGFLKNEGDSLIEENLGSDVRGVESLETVLNFTLKDSQGIQEDWVQVSRAGFLDPSEVPWTLQEDWRREHFRLLPRGGVAVKLKRTDLPSAECATSYRQPEPPKTPSRVFCTLPLPVETELPMHINGHFALEHESRRDLWNRKEDSRTDWNRIICTKVIAPAYVKALQQVKLAWFGQRQRENDSPATTAEKLRNFFDLFPKVPIPDSIFWSSLVEAIYQQVINGHQALFPVTRAGSGIITWTTAWKDKGFAGHFVRPPGYVCLPPTQPGQSRKKTQELVEQTASNPALKEVLKQINMKIVEAPYHVFEALRRFGETKMREAIPSTVLQFLRSCTATTPDSCGLKNLPQPLADLELNESHVHLLADFVSKSPSFSSMIGGLPLCLLQSGTLDIFSKDRLTFVTAYYDLIPKRSEEFLHGSLVEIFVRVVDDVPNVLRKFTMKDLADRMSCCLDPKHFRTGRPCSLNTALLPNDKWLQRLWDFLRNCLHREDEKHPVNDTIRLLKEWSLIPCKIGKDNENLLYPVQDRGNVLFLPYVSSRTSAQNKDEAVNKVLEKLPLPVIDRLIISQSFAEKLVASVKNPTSILNILRAFRDSIKLSQSDSKFLLDYFAHNLKKEIKTSDLLKIPMFSTSSGHIISLDSFEVLLLQPEGIPQDGLEVWSQKTKTALLNPLFLPHELHEVLRLDKASNPYMVFWRRLLTTLDRLPQEAVGPHIQYIRKKYRDHLKNEADNIFQILSQTAFIRVDSNKMCKASEFVSPHEIVFKLMCDRSRFPPPPYCEVEWSYFLERSGMVKEVTAQMFLLFARKLEAEGRNTLSPQTLERSRTLVKHLFERKDLSSCGLLNDIRDIRFVRPWSFEYSKGHELLANICPPLVTNRLVSFSESFSSCYWPLLWSTTSILHPHDDPDKYFQTKELQPVVRELMFEQKVPIEQFKNHVRNICQALTSSPCDLLHSSDGRSQVEWLFSKIYQFLTVLQSKNFADTDFFKNMPVIFDSNNSCLLNPEQVVIGLRSEEAVEGWLFRAPVNYDLFYDLFKALGVACSVTADHYTRVLSKLHLAQKNLPLNHDRLQACKKAVQCLFRCLAVSRDLNEEVIYLPNEQLCLKPSSFLIFSNNDSSDELLKKRLHSCSDRFFGDLTHLGIQSDHPWRTISFLPEGHKMTRLSEITTEVVPEWGLAIKEIGPLAQALKRKLTSVDYVNGITRLVCHKHMTKALPQAPRSRQEVGKMLTSIEIFEIKDFQTVLVIDKQEVTGSEAKHLAFEDERFAHRVFVDSSASISDQDVVLTLSEVVIKTLDEDLSEFKSLLKEMLRCQDVQALLDQHNISYFRQSDTCRPGCYVHTDDICLLNNSVTSVYVDGEYVAVEVYDPLIDNKDFESKLRASEGQEFSKQELPEENVNHEDMIKHFEDPQRDYDVQTMSSRQVFVYARVLGKVNANEEQTVRPPCCLSYRLDIGYERIMIASGIRVYKIPTYYDEDSSVVTETSSSQAASYDPTDEAVVSDVKGCLEVAWPLLGDRRSQLVILKRLCLQWHLGLNIQNVCPEAVKSLEATPTFCQRLHDRSQLYDRQILASMGEKSDPSDQQKRKNPQPGEARRWLRQAFADLTTAKSTSGGNNWHCLMCHQAVEKALKAVLFHHDAEDKLLHPVDKAELKTLAMAVSDEELMGAVEVLEGLTGEAHKMLYPSVQWGPQIPAQLYTPDTARAAHSQVETILTMVASLIK</sequence>
<dbReference type="SUPFAM" id="SSF55874">
    <property type="entry name" value="ATPase domain of HSP90 chaperone/DNA topoisomerase II/histidine kinase"/>
    <property type="match status" value="2"/>
</dbReference>
<gene>
    <name evidence="3" type="ORF">C0Q70_21251</name>
</gene>
<dbReference type="STRING" id="400727.A0A2T7NC09"/>
<proteinExistence type="predicted"/>